<evidence type="ECO:0000313" key="1">
    <source>
        <dbReference type="EMBL" id="CAL1590606.1"/>
    </source>
</evidence>
<organism evidence="2 3">
    <name type="scientific">Knipowitschia caucasica</name>
    <name type="common">Caucasian dwarf goby</name>
    <name type="synonym">Pomatoschistus caucasicus</name>
    <dbReference type="NCBI Taxonomy" id="637954"/>
    <lineage>
        <taxon>Eukaryota</taxon>
        <taxon>Metazoa</taxon>
        <taxon>Chordata</taxon>
        <taxon>Craniata</taxon>
        <taxon>Vertebrata</taxon>
        <taxon>Euteleostomi</taxon>
        <taxon>Actinopterygii</taxon>
        <taxon>Neopterygii</taxon>
        <taxon>Teleostei</taxon>
        <taxon>Neoteleostei</taxon>
        <taxon>Acanthomorphata</taxon>
        <taxon>Gobiaria</taxon>
        <taxon>Gobiiformes</taxon>
        <taxon>Gobioidei</taxon>
        <taxon>Gobiidae</taxon>
        <taxon>Gobiinae</taxon>
        <taxon>Knipowitschia</taxon>
    </lineage>
</organism>
<gene>
    <name evidence="1" type="ORF">KC01_LOCUS20099</name>
    <name evidence="2" type="ORF">KC01_LOCUS20102</name>
</gene>
<dbReference type="EMBL" id="OZ035841">
    <property type="protein sequence ID" value="CAL1590609.1"/>
    <property type="molecule type" value="Genomic_DNA"/>
</dbReference>
<accession>A0AAV2KLY2</accession>
<name>A0AAV2KLY2_KNICA</name>
<proteinExistence type="predicted"/>
<dbReference type="AlphaFoldDB" id="A0AAV2KLY2"/>
<evidence type="ECO:0008006" key="4">
    <source>
        <dbReference type="Google" id="ProtNLM"/>
    </source>
</evidence>
<sequence>MHFLWLCFSQIALTDERRVSLSLATPMHPSQIATSLPLALSLSVYDVGIWQPVVSARNRYANGGVSSAVSGEQRASFTSD</sequence>
<keyword evidence="3" id="KW-1185">Reference proteome</keyword>
<evidence type="ECO:0000313" key="2">
    <source>
        <dbReference type="EMBL" id="CAL1590609.1"/>
    </source>
</evidence>
<evidence type="ECO:0000313" key="3">
    <source>
        <dbReference type="Proteomes" id="UP001497482"/>
    </source>
</evidence>
<dbReference type="EMBL" id="OZ035841">
    <property type="protein sequence ID" value="CAL1590606.1"/>
    <property type="molecule type" value="Genomic_DNA"/>
</dbReference>
<reference evidence="2 3" key="1">
    <citation type="submission" date="2024-04" db="EMBL/GenBank/DDBJ databases">
        <authorList>
            <person name="Waldvogel A.-M."/>
            <person name="Schoenle A."/>
        </authorList>
    </citation>
    <scope>NUCLEOTIDE SEQUENCE [LARGE SCALE GENOMIC DNA]</scope>
</reference>
<dbReference type="Proteomes" id="UP001497482">
    <property type="component" value="Chromosome 19"/>
</dbReference>
<protein>
    <recommendedName>
        <fullName evidence="4">Secreted protein</fullName>
    </recommendedName>
</protein>